<dbReference type="AlphaFoldDB" id="A0A927WN34"/>
<protein>
    <submittedName>
        <fullName evidence="2">Virulence protein</fullName>
    </submittedName>
</protein>
<sequence length="275" mass="30017">MERNYNVSGADRKELVKVIGEALGVKPKYMGTPSYAFQIGGYEVSQHGVLTFEEDKQTASVLAAIEAAGFTAEQDASEATTEPQGDETSEDILDIPQEADTAENEPQEAGDTVAESSDEEQSTTEAAPNEPQEDTINLSIGMPRETFTDTALANLDALLESKGNLIKAAFGIEDVGYTLTEERITFAWFSGEITAETSRAYADFVSKICEMARRQKRVTAKAKEVENPRYAFRCFLLRLGMIGDEYKASRRVLLERLTGNSAWKSGHGKGGTADD</sequence>
<name>A0A927WN34_SELRU</name>
<dbReference type="EMBL" id="SVBY01000026">
    <property type="protein sequence ID" value="MBE6092504.1"/>
    <property type="molecule type" value="Genomic_DNA"/>
</dbReference>
<dbReference type="Proteomes" id="UP000761380">
    <property type="component" value="Unassembled WGS sequence"/>
</dbReference>
<evidence type="ECO:0000256" key="1">
    <source>
        <dbReference type="SAM" id="MobiDB-lite"/>
    </source>
</evidence>
<accession>A0A927WN34</accession>
<gene>
    <name evidence="2" type="ORF">E7201_04945</name>
</gene>
<feature type="region of interest" description="Disordered" evidence="1">
    <location>
        <begin position="99"/>
        <end position="136"/>
    </location>
</feature>
<organism evidence="2 3">
    <name type="scientific">Selenomonas ruminantium</name>
    <dbReference type="NCBI Taxonomy" id="971"/>
    <lineage>
        <taxon>Bacteria</taxon>
        <taxon>Bacillati</taxon>
        <taxon>Bacillota</taxon>
        <taxon>Negativicutes</taxon>
        <taxon>Selenomonadales</taxon>
        <taxon>Selenomonadaceae</taxon>
        <taxon>Selenomonas</taxon>
    </lineage>
</organism>
<evidence type="ECO:0000313" key="3">
    <source>
        <dbReference type="Proteomes" id="UP000761380"/>
    </source>
</evidence>
<proteinExistence type="predicted"/>
<reference evidence="2" key="1">
    <citation type="submission" date="2019-04" db="EMBL/GenBank/DDBJ databases">
        <title>Evolution of Biomass-Degrading Anaerobic Consortia Revealed by Metagenomics.</title>
        <authorList>
            <person name="Peng X."/>
        </authorList>
    </citation>
    <scope>NUCLEOTIDE SEQUENCE</scope>
    <source>
        <strain evidence="2">SIG240</strain>
    </source>
</reference>
<comment type="caution">
    <text evidence="2">The sequence shown here is derived from an EMBL/GenBank/DDBJ whole genome shotgun (WGS) entry which is preliminary data.</text>
</comment>
<evidence type="ECO:0000313" key="2">
    <source>
        <dbReference type="EMBL" id="MBE6092504.1"/>
    </source>
</evidence>